<proteinExistence type="predicted"/>
<sequence>MARRFRGRHAAIGAAVAVLVAGGVLIVRETTSSEPGIQAAPQGDHPRCARIAARYPSVLAGQRQEPGKGPGVAVWGDEAVVLRCGLRAPDPTPEPCVNVDGVDWVVEEARSQGGKKFVITYGRHPAVEVAISDRLTGIDEVLVELSHSVKPIRQQEECIN</sequence>
<dbReference type="InterPro" id="IPR021903">
    <property type="entry name" value="DUF3515"/>
</dbReference>
<name>A0A4Z0FYQ3_9ACTN</name>
<dbReference type="EMBL" id="SRID01000503">
    <property type="protein sequence ID" value="TGA87558.1"/>
    <property type="molecule type" value="Genomic_DNA"/>
</dbReference>
<accession>A0A4Z0FYQ3</accession>
<dbReference type="Pfam" id="PF12028">
    <property type="entry name" value="DUF3515"/>
    <property type="match status" value="1"/>
</dbReference>
<dbReference type="Proteomes" id="UP000297948">
    <property type="component" value="Unassembled WGS sequence"/>
</dbReference>
<reference evidence="1 2" key="1">
    <citation type="submission" date="2019-03" db="EMBL/GenBank/DDBJ databases">
        <authorList>
            <person name="Gonzalez-Pimentel J.L."/>
        </authorList>
    </citation>
    <scope>NUCLEOTIDE SEQUENCE [LARGE SCALE GENOMIC DNA]</scope>
    <source>
        <strain evidence="1 2">JCM 31289</strain>
    </source>
</reference>
<gene>
    <name evidence="1" type="ORF">E4099_29980</name>
</gene>
<dbReference type="RefSeq" id="WP_135342255.1">
    <property type="nucleotide sequence ID" value="NZ_JBHLTX010000076.1"/>
</dbReference>
<evidence type="ECO:0000313" key="2">
    <source>
        <dbReference type="Proteomes" id="UP000297948"/>
    </source>
</evidence>
<dbReference type="AlphaFoldDB" id="A0A4Z0FYQ3"/>
<evidence type="ECO:0000313" key="1">
    <source>
        <dbReference type="EMBL" id="TGA87558.1"/>
    </source>
</evidence>
<keyword evidence="2" id="KW-1185">Reference proteome</keyword>
<dbReference type="OrthoDB" id="4331648at2"/>
<comment type="caution">
    <text evidence="1">The sequence shown here is derived from an EMBL/GenBank/DDBJ whole genome shotgun (WGS) entry which is preliminary data.</text>
</comment>
<organism evidence="1 2">
    <name type="scientific">Streptomyces palmae</name>
    <dbReference type="NCBI Taxonomy" id="1701085"/>
    <lineage>
        <taxon>Bacteria</taxon>
        <taxon>Bacillati</taxon>
        <taxon>Actinomycetota</taxon>
        <taxon>Actinomycetes</taxon>
        <taxon>Kitasatosporales</taxon>
        <taxon>Streptomycetaceae</taxon>
        <taxon>Streptomyces</taxon>
    </lineage>
</organism>
<protein>
    <submittedName>
        <fullName evidence="1">DUF3515 family protein</fullName>
    </submittedName>
</protein>